<dbReference type="SUPFAM" id="SSF52540">
    <property type="entry name" value="P-loop containing nucleoside triphosphate hydrolases"/>
    <property type="match status" value="1"/>
</dbReference>
<accession>A0A9E5JNW2</accession>
<proteinExistence type="predicted"/>
<dbReference type="Gene3D" id="3.40.50.300">
    <property type="entry name" value="P-loop containing nucleotide triphosphate hydrolases"/>
    <property type="match status" value="1"/>
</dbReference>
<reference evidence="1 2" key="2">
    <citation type="submission" date="2020-03" db="EMBL/GenBank/DDBJ databases">
        <title>Chryseoglobus sp. isolated from a deep-sea seamount.</title>
        <authorList>
            <person name="Zhang D.-C."/>
        </authorList>
    </citation>
    <scope>NUCLEOTIDE SEQUENCE [LARGE SCALE GENOMIC DNA]</scope>
    <source>
        <strain evidence="1 2">KN1116</strain>
    </source>
</reference>
<dbReference type="GO" id="GO:0005524">
    <property type="term" value="F:ATP binding"/>
    <property type="evidence" value="ECO:0007669"/>
    <property type="project" value="UniProtKB-KW"/>
</dbReference>
<evidence type="ECO:0000313" key="2">
    <source>
        <dbReference type="Proteomes" id="UP000818266"/>
    </source>
</evidence>
<keyword evidence="2" id="KW-1185">Reference proteome</keyword>
<comment type="caution">
    <text evidence="1">The sequence shown here is derived from an EMBL/GenBank/DDBJ whole genome shotgun (WGS) entry which is preliminary data.</text>
</comment>
<dbReference type="RefSeq" id="WP_152583117.1">
    <property type="nucleotide sequence ID" value="NZ_VIKT02000004.1"/>
</dbReference>
<reference evidence="1 2" key="1">
    <citation type="submission" date="2019-06" db="EMBL/GenBank/DDBJ databases">
        <authorList>
            <person name="De-Chao Zhang Q."/>
        </authorList>
    </citation>
    <scope>NUCLEOTIDE SEQUENCE [LARGE SCALE GENOMIC DNA]</scope>
    <source>
        <strain evidence="1 2">KN1116</strain>
    </source>
</reference>
<dbReference type="Proteomes" id="UP000818266">
    <property type="component" value="Unassembled WGS sequence"/>
</dbReference>
<name>A0A9E5JNW2_9MICO</name>
<sequence length="154" mass="16938">MPDSTPGALEVVPVAEGRELPALLTALKAQLEQFGPDEVVVLSPFGEQSSLVGRFLAREPATKEERQLRELLSGERAVAWRSIFKGKGLDAAAVVLTDITPAAAAWADERRLSWNDLLYVGMTRAQYRCTVLRSDHARRWRDADFVPEGGVPLP</sequence>
<dbReference type="InterPro" id="IPR027417">
    <property type="entry name" value="P-loop_NTPase"/>
</dbReference>
<gene>
    <name evidence="1" type="ORF">FK219_003905</name>
</gene>
<keyword evidence="1" id="KW-0067">ATP-binding</keyword>
<dbReference type="AlphaFoldDB" id="A0A9E5JNW2"/>
<dbReference type="OrthoDB" id="4509614at2"/>
<dbReference type="EMBL" id="VIKT02000004">
    <property type="protein sequence ID" value="NHF62391.1"/>
    <property type="molecule type" value="Genomic_DNA"/>
</dbReference>
<evidence type="ECO:0000313" key="1">
    <source>
        <dbReference type="EMBL" id="NHF62391.1"/>
    </source>
</evidence>
<keyword evidence="1" id="KW-0547">Nucleotide-binding</keyword>
<organism evidence="1 2">
    <name type="scientific">Microcella pacifica</name>
    <dbReference type="NCBI Taxonomy" id="2591847"/>
    <lineage>
        <taxon>Bacteria</taxon>
        <taxon>Bacillati</taxon>
        <taxon>Actinomycetota</taxon>
        <taxon>Actinomycetes</taxon>
        <taxon>Micrococcales</taxon>
        <taxon>Microbacteriaceae</taxon>
        <taxon>Microcella</taxon>
    </lineage>
</organism>
<protein>
    <submittedName>
        <fullName evidence="1">ATP-binding domain-containing protein</fullName>
    </submittedName>
</protein>